<accession>A0A2U1TYF2</accession>
<dbReference type="InterPro" id="IPR052018">
    <property type="entry name" value="PHP_domain"/>
</dbReference>
<organism evidence="2 3">
    <name type="scientific">Brenneria roseae subsp. americana</name>
    <dbReference type="NCBI Taxonomy" id="1508507"/>
    <lineage>
        <taxon>Bacteria</taxon>
        <taxon>Pseudomonadati</taxon>
        <taxon>Pseudomonadota</taxon>
        <taxon>Gammaproteobacteria</taxon>
        <taxon>Enterobacterales</taxon>
        <taxon>Pectobacteriaceae</taxon>
        <taxon>Brenneria</taxon>
    </lineage>
</organism>
<evidence type="ECO:0000313" key="2">
    <source>
        <dbReference type="EMBL" id="PWC14414.1"/>
    </source>
</evidence>
<dbReference type="CDD" id="cd07438">
    <property type="entry name" value="PHP_HisPPase_AMP"/>
    <property type="match status" value="1"/>
</dbReference>
<dbReference type="InterPro" id="IPR004013">
    <property type="entry name" value="PHP_dom"/>
</dbReference>
<evidence type="ECO:0000259" key="1">
    <source>
        <dbReference type="SMART" id="SM00481"/>
    </source>
</evidence>
<dbReference type="SUPFAM" id="SSF89550">
    <property type="entry name" value="PHP domain-like"/>
    <property type="match status" value="1"/>
</dbReference>
<proteinExistence type="predicted"/>
<dbReference type="OrthoDB" id="9804333at2"/>
<feature type="domain" description="Polymerase/histidinol phosphatase N-terminal" evidence="1">
    <location>
        <begin position="4"/>
        <end position="71"/>
    </location>
</feature>
<name>A0A2U1TYF2_9GAMM</name>
<sequence>MKKIDLHMHSNYSDDADLPVDVLVQRCISHGIDIISITDHNSINAIDEVKKQGLSGNEITIIPGTEIDCSFQGKNFHLLGYGIDTDFSDFELIEKNFFELQLGLAPLKIEKLKALGFFIDEENLCQLAAGKIPQEEQMAELILQDDRNKSNELLIPYRAGGERSNMPLINFYWDFFGYGKPCYVAANYPKLERIVEIIKGNNGIPIIAHIGANIKNNYEKTLNAMLSVGVAGVEVFSSYHTDKLSDFLYDYACSKNMFVSCGSDFHGKNKPEIDVGDCTYSYRHYQKIMNLVELLTMK</sequence>
<evidence type="ECO:0000313" key="3">
    <source>
        <dbReference type="Proteomes" id="UP000245138"/>
    </source>
</evidence>
<dbReference type="EMBL" id="QDKJ01000003">
    <property type="protein sequence ID" value="PWC14414.1"/>
    <property type="molecule type" value="Genomic_DNA"/>
</dbReference>
<reference evidence="2 3" key="1">
    <citation type="submission" date="2018-04" db="EMBL/GenBank/DDBJ databases">
        <title>Brenneria corticis sp.nov.</title>
        <authorList>
            <person name="Li Y."/>
        </authorList>
    </citation>
    <scope>NUCLEOTIDE SEQUENCE [LARGE SCALE GENOMIC DNA]</scope>
    <source>
        <strain evidence="2 3">LMG 27715</strain>
    </source>
</reference>
<dbReference type="Gene3D" id="3.20.20.140">
    <property type="entry name" value="Metal-dependent hydrolases"/>
    <property type="match status" value="1"/>
</dbReference>
<comment type="caution">
    <text evidence="2">The sequence shown here is derived from an EMBL/GenBank/DDBJ whole genome shotgun (WGS) entry which is preliminary data.</text>
</comment>
<dbReference type="AlphaFoldDB" id="A0A2U1TYF2"/>
<keyword evidence="3" id="KW-1185">Reference proteome</keyword>
<dbReference type="InterPro" id="IPR016195">
    <property type="entry name" value="Pol/histidinol_Pase-like"/>
</dbReference>
<dbReference type="InterPro" id="IPR003141">
    <property type="entry name" value="Pol/His_phosphatase_N"/>
</dbReference>
<dbReference type="RefSeq" id="WP_109053412.1">
    <property type="nucleotide sequence ID" value="NZ_QDKJ01000003.1"/>
</dbReference>
<dbReference type="PANTHER" id="PTHR42924">
    <property type="entry name" value="EXONUCLEASE"/>
    <property type="match status" value="1"/>
</dbReference>
<gene>
    <name evidence="2" type="ORF">B4923_05850</name>
</gene>
<dbReference type="Gene3D" id="1.10.150.650">
    <property type="match status" value="1"/>
</dbReference>
<dbReference type="Proteomes" id="UP000245138">
    <property type="component" value="Unassembled WGS sequence"/>
</dbReference>
<dbReference type="PANTHER" id="PTHR42924:SF3">
    <property type="entry name" value="POLYMERASE_HISTIDINOL PHOSPHATASE N-TERMINAL DOMAIN-CONTAINING PROTEIN"/>
    <property type="match status" value="1"/>
</dbReference>
<dbReference type="GO" id="GO:0004534">
    <property type="term" value="F:5'-3' RNA exonuclease activity"/>
    <property type="evidence" value="ECO:0007669"/>
    <property type="project" value="TreeGrafter"/>
</dbReference>
<dbReference type="SMART" id="SM00481">
    <property type="entry name" value="POLIIIAc"/>
    <property type="match status" value="1"/>
</dbReference>
<dbReference type="Pfam" id="PF02811">
    <property type="entry name" value="PHP"/>
    <property type="match status" value="1"/>
</dbReference>
<dbReference type="GO" id="GO:0035312">
    <property type="term" value="F:5'-3' DNA exonuclease activity"/>
    <property type="evidence" value="ECO:0007669"/>
    <property type="project" value="TreeGrafter"/>
</dbReference>
<protein>
    <submittedName>
        <fullName evidence="2">PHP domain-containing protein</fullName>
    </submittedName>
</protein>